<feature type="non-terminal residue" evidence="1">
    <location>
        <position position="1"/>
    </location>
</feature>
<evidence type="ECO:0000313" key="1">
    <source>
        <dbReference type="EMBL" id="MED7829027.1"/>
    </source>
</evidence>
<dbReference type="Proteomes" id="UP001333996">
    <property type="component" value="Unassembled WGS sequence"/>
</dbReference>
<organism evidence="1 2">
    <name type="scientific">Streptomyces chiangmaiensis</name>
    <dbReference type="NCBI Taxonomy" id="766497"/>
    <lineage>
        <taxon>Bacteria</taxon>
        <taxon>Bacillati</taxon>
        <taxon>Actinomycetota</taxon>
        <taxon>Actinomycetes</taxon>
        <taxon>Kitasatosporales</taxon>
        <taxon>Streptomycetaceae</taxon>
        <taxon>Streptomyces</taxon>
    </lineage>
</organism>
<sequence>VIHYQDGNALSDANTKFVVFMMCAPGQPMLTFVDEEELKERAHLRAPRPSTG</sequence>
<dbReference type="EMBL" id="JAYWVC010000657">
    <property type="protein sequence ID" value="MED7829027.1"/>
    <property type="molecule type" value="Genomic_DNA"/>
</dbReference>
<evidence type="ECO:0000313" key="2">
    <source>
        <dbReference type="Proteomes" id="UP001333996"/>
    </source>
</evidence>
<protein>
    <submittedName>
        <fullName evidence="1">Cupin domain-containing protein</fullName>
    </submittedName>
</protein>
<proteinExistence type="predicted"/>
<comment type="caution">
    <text evidence="1">The sequence shown here is derived from an EMBL/GenBank/DDBJ whole genome shotgun (WGS) entry which is preliminary data.</text>
</comment>
<name>A0ABU7FYI9_9ACTN</name>
<gene>
    <name evidence="1" type="ORF">VXC91_46245</name>
</gene>
<reference evidence="1" key="1">
    <citation type="submission" date="2024-01" db="EMBL/GenBank/DDBJ databases">
        <title>First draft genome sequence data of TA4-1, the type strain of Gram-positive actinobacterium Streptomyces chiangmaiensis.</title>
        <authorList>
            <person name="Yasawong M."/>
            <person name="Nantapong N."/>
        </authorList>
    </citation>
    <scope>NUCLEOTIDE SEQUENCE</scope>
    <source>
        <strain evidence="1">TA4-1</strain>
    </source>
</reference>
<accession>A0ABU7FYI9</accession>
<keyword evidence="2" id="KW-1185">Reference proteome</keyword>